<feature type="domain" description="Sialate O-acetylesterase" evidence="3">
    <location>
        <begin position="296"/>
        <end position="401"/>
    </location>
</feature>
<gene>
    <name evidence="4" type="ORF">MNBD_PLANCTO02-1794</name>
</gene>
<dbReference type="InterPro" id="IPR036514">
    <property type="entry name" value="SGNH_hydro_sf"/>
</dbReference>
<evidence type="ECO:0000256" key="2">
    <source>
        <dbReference type="SAM" id="MobiDB-lite"/>
    </source>
</evidence>
<evidence type="ECO:0000313" key="4">
    <source>
        <dbReference type="EMBL" id="VAX40467.1"/>
    </source>
</evidence>
<dbReference type="InterPro" id="IPR013783">
    <property type="entry name" value="Ig-like_fold"/>
</dbReference>
<dbReference type="Gene3D" id="3.40.50.1110">
    <property type="entry name" value="SGNH hydrolase"/>
    <property type="match status" value="1"/>
</dbReference>
<dbReference type="AlphaFoldDB" id="A0A3B1E813"/>
<accession>A0A3B1E813</accession>
<dbReference type="PANTHER" id="PTHR22901:SF0">
    <property type="entry name" value="SIALATE O-ACETYLESTERASE"/>
    <property type="match status" value="1"/>
</dbReference>
<protein>
    <submittedName>
        <fullName evidence="4">Sialic acid-specific 9-O-acetylesterase</fullName>
    </submittedName>
</protein>
<evidence type="ECO:0000259" key="3">
    <source>
        <dbReference type="Pfam" id="PF03629"/>
    </source>
</evidence>
<dbReference type="InterPro" id="IPR039329">
    <property type="entry name" value="SIAE"/>
</dbReference>
<feature type="domain" description="Sialate O-acetylesterase" evidence="3">
    <location>
        <begin position="110"/>
        <end position="229"/>
    </location>
</feature>
<sequence length="523" mass="59128">MNLRSRQKLLIFCTLVITLLGTSFVQADVKLPAIFGSHMVLQQKQKNPIWGRAETGEKVTVTVSKQSHSTVADKTGYWRVKLDALPVGGPYTITVAGKNKVVFEDVLVGEVWVCSGQSNMSFSVNRANDPVLESMTAKYPNIRFISVPNVGTQEPQETFKGKWVRCNPSTVKGFSAVGYFFGRQLHQTLDVPVGLINDAWGGSSCEAWINRELLEKDEQFKPLMDRWVGIEKTFDYDKALAVYQNRLTVWKEKVKAAKAAGKPLPRQPRKPHNRLTDQHRPGNLYNGKLKPIIGYGIKGAIWYQGESNASRAYQYRELFPLMIQNWRDEWKQGDFPFYWVQLADHTSELPKPGNSTWAELREAQTMTMKRLPNTGEAVIIDLGEGDDIHPTNKQDVAKRLARWALAKDYGIKVAYHSPQYKSMKVHGDKIVLTFDYVGSGLDLFDVRKPIGFAIAGDNKKFVWAEAKIISKNQVIAWSSSVKKPVSVRYAWANNPVCNLRNKEGLWATPFRTDSWKGVTADKK</sequence>
<dbReference type="PANTHER" id="PTHR22901">
    <property type="entry name" value="SIALATE O-ACETYLESTERASE"/>
    <property type="match status" value="1"/>
</dbReference>
<dbReference type="EMBL" id="UOGL01000443">
    <property type="protein sequence ID" value="VAX40467.1"/>
    <property type="molecule type" value="Genomic_DNA"/>
</dbReference>
<keyword evidence="1" id="KW-0378">Hydrolase</keyword>
<dbReference type="GO" id="GO:0001681">
    <property type="term" value="F:sialate O-acetylesterase activity"/>
    <property type="evidence" value="ECO:0007669"/>
    <property type="project" value="InterPro"/>
</dbReference>
<organism evidence="4">
    <name type="scientific">hydrothermal vent metagenome</name>
    <dbReference type="NCBI Taxonomy" id="652676"/>
    <lineage>
        <taxon>unclassified sequences</taxon>
        <taxon>metagenomes</taxon>
        <taxon>ecological metagenomes</taxon>
    </lineage>
</organism>
<reference evidence="4" key="1">
    <citation type="submission" date="2018-06" db="EMBL/GenBank/DDBJ databases">
        <authorList>
            <person name="Zhirakovskaya E."/>
        </authorList>
    </citation>
    <scope>NUCLEOTIDE SEQUENCE</scope>
</reference>
<evidence type="ECO:0000256" key="1">
    <source>
        <dbReference type="ARBA" id="ARBA00022801"/>
    </source>
</evidence>
<dbReference type="GO" id="GO:0005975">
    <property type="term" value="P:carbohydrate metabolic process"/>
    <property type="evidence" value="ECO:0007669"/>
    <property type="project" value="TreeGrafter"/>
</dbReference>
<name>A0A3B1E813_9ZZZZ</name>
<proteinExistence type="predicted"/>
<dbReference type="Gene3D" id="2.60.40.10">
    <property type="entry name" value="Immunoglobulins"/>
    <property type="match status" value="1"/>
</dbReference>
<dbReference type="InterPro" id="IPR005181">
    <property type="entry name" value="SASA"/>
</dbReference>
<dbReference type="SUPFAM" id="SSF52266">
    <property type="entry name" value="SGNH hydrolase"/>
    <property type="match status" value="1"/>
</dbReference>
<feature type="region of interest" description="Disordered" evidence="2">
    <location>
        <begin position="260"/>
        <end position="281"/>
    </location>
</feature>
<dbReference type="Pfam" id="PF03629">
    <property type="entry name" value="SASA"/>
    <property type="match status" value="2"/>
</dbReference>